<organism evidence="1 2">
    <name type="scientific">Zizania palustris</name>
    <name type="common">Northern wild rice</name>
    <dbReference type="NCBI Taxonomy" id="103762"/>
    <lineage>
        <taxon>Eukaryota</taxon>
        <taxon>Viridiplantae</taxon>
        <taxon>Streptophyta</taxon>
        <taxon>Embryophyta</taxon>
        <taxon>Tracheophyta</taxon>
        <taxon>Spermatophyta</taxon>
        <taxon>Magnoliopsida</taxon>
        <taxon>Liliopsida</taxon>
        <taxon>Poales</taxon>
        <taxon>Poaceae</taxon>
        <taxon>BOP clade</taxon>
        <taxon>Oryzoideae</taxon>
        <taxon>Oryzeae</taxon>
        <taxon>Zizaniinae</taxon>
        <taxon>Zizania</taxon>
    </lineage>
</organism>
<accession>A0A8J5SCH4</accession>
<sequence length="124" mass="12725">MSSVIISRSLDAAAIDIARRCRPACLAGVCSDPSAAAGFLCSAPPSAATSSRLAKFSGSTNTLCDALLWCRPGLCDILKPNYGSSNQHPRTPSYESTTSAAAAAAADLLALDDSLANGRSSRYI</sequence>
<reference evidence="1" key="1">
    <citation type="journal article" date="2021" name="bioRxiv">
        <title>Whole Genome Assembly and Annotation of Northern Wild Rice, Zizania palustris L., Supports a Whole Genome Duplication in the Zizania Genus.</title>
        <authorList>
            <person name="Haas M."/>
            <person name="Kono T."/>
            <person name="Macchietto M."/>
            <person name="Millas R."/>
            <person name="McGilp L."/>
            <person name="Shao M."/>
            <person name="Duquette J."/>
            <person name="Hirsch C.N."/>
            <person name="Kimball J."/>
        </authorList>
    </citation>
    <scope>NUCLEOTIDE SEQUENCE</scope>
    <source>
        <tissue evidence="1">Fresh leaf tissue</tissue>
    </source>
</reference>
<dbReference type="EMBL" id="JAAALK010000288">
    <property type="protein sequence ID" value="KAG8054816.1"/>
    <property type="molecule type" value="Genomic_DNA"/>
</dbReference>
<reference evidence="1" key="2">
    <citation type="submission" date="2021-02" db="EMBL/GenBank/DDBJ databases">
        <authorList>
            <person name="Kimball J.A."/>
            <person name="Haas M.W."/>
            <person name="Macchietto M."/>
            <person name="Kono T."/>
            <person name="Duquette J."/>
            <person name="Shao M."/>
        </authorList>
    </citation>
    <scope>NUCLEOTIDE SEQUENCE</scope>
    <source>
        <tissue evidence="1">Fresh leaf tissue</tissue>
    </source>
</reference>
<dbReference type="AlphaFoldDB" id="A0A8J5SCH4"/>
<evidence type="ECO:0000313" key="1">
    <source>
        <dbReference type="EMBL" id="KAG8054816.1"/>
    </source>
</evidence>
<gene>
    <name evidence="1" type="ORF">GUJ93_ZPchr0001g32963</name>
</gene>
<keyword evidence="2" id="KW-1185">Reference proteome</keyword>
<proteinExistence type="predicted"/>
<name>A0A8J5SCH4_ZIZPA</name>
<protein>
    <submittedName>
        <fullName evidence="1">Uncharacterized protein</fullName>
    </submittedName>
</protein>
<evidence type="ECO:0000313" key="2">
    <source>
        <dbReference type="Proteomes" id="UP000729402"/>
    </source>
</evidence>
<dbReference type="Proteomes" id="UP000729402">
    <property type="component" value="Unassembled WGS sequence"/>
</dbReference>
<comment type="caution">
    <text evidence="1">The sequence shown here is derived from an EMBL/GenBank/DDBJ whole genome shotgun (WGS) entry which is preliminary data.</text>
</comment>